<keyword evidence="2" id="KW-1185">Reference proteome</keyword>
<dbReference type="STRING" id="445709.ABW99_06530"/>
<evidence type="ECO:0008006" key="3">
    <source>
        <dbReference type="Google" id="ProtNLM"/>
    </source>
</evidence>
<sequence>MVHVGVLVALAIVGVWLYQVAGAKTVGVQREKEAQLLFAGDQIARAIGRYYAGEPVPGCYPSDLQALLDDHRLGGVTQRHLRHVYADPMTGKTAWGELRDELGNLRGVCSTSDASPHRQADFPAAYRAFAGKRHYRE</sequence>
<dbReference type="PATRIC" id="fig|445709.3.peg.1400"/>
<reference evidence="2" key="1">
    <citation type="submission" date="2015-06" db="EMBL/GenBank/DDBJ databases">
        <authorList>
            <person name="Lim Y.L."/>
            <person name="Ee R."/>
            <person name="Yong D."/>
            <person name="How K.Y."/>
            <person name="Yin W.F."/>
            <person name="Chan K.G."/>
        </authorList>
    </citation>
    <scope>NUCLEOTIDE SEQUENCE [LARGE SCALE GENOMIC DNA]</scope>
    <source>
        <strain evidence="2">DSM 25325</strain>
    </source>
</reference>
<dbReference type="AlphaFoldDB" id="A0A0G3ELV8"/>
<dbReference type="EMBL" id="CP011568">
    <property type="protein sequence ID" value="AKJ67925.1"/>
    <property type="molecule type" value="Genomic_DNA"/>
</dbReference>
<dbReference type="Proteomes" id="UP000036700">
    <property type="component" value="Chromosome"/>
</dbReference>
<dbReference type="KEGG" id="ptx:ABW99_06530"/>
<dbReference type="OrthoDB" id="5608857at2"/>
<protein>
    <recommendedName>
        <fullName evidence="3">Type II secretion system protein</fullName>
    </recommendedName>
</protein>
<dbReference type="RefSeq" id="WP_047213745.1">
    <property type="nucleotide sequence ID" value="NZ_CP011568.3"/>
</dbReference>
<name>A0A0G3ELV8_9BURK</name>
<proteinExistence type="predicted"/>
<gene>
    <name evidence="1" type="ORF">ABW99_06530</name>
</gene>
<evidence type="ECO:0000313" key="2">
    <source>
        <dbReference type="Proteomes" id="UP000036700"/>
    </source>
</evidence>
<accession>A0A0G3ELV8</accession>
<evidence type="ECO:0000313" key="1">
    <source>
        <dbReference type="EMBL" id="AKJ67925.1"/>
    </source>
</evidence>
<organism evidence="1 2">
    <name type="scientific">Pandoraea thiooxydans</name>
    <dbReference type="NCBI Taxonomy" id="445709"/>
    <lineage>
        <taxon>Bacteria</taxon>
        <taxon>Pseudomonadati</taxon>
        <taxon>Pseudomonadota</taxon>
        <taxon>Betaproteobacteria</taxon>
        <taxon>Burkholderiales</taxon>
        <taxon>Burkholderiaceae</taxon>
        <taxon>Pandoraea</taxon>
    </lineage>
</organism>